<evidence type="ECO:0000313" key="5">
    <source>
        <dbReference type="RefSeq" id="XP_033539233.1"/>
    </source>
</evidence>
<protein>
    <recommendedName>
        <fullName evidence="2">C2H2-type domain-containing protein</fullName>
    </recommendedName>
</protein>
<accession>A0A6G1GHZ9</accession>
<dbReference type="Pfam" id="PF26082">
    <property type="entry name" value="zf-C2H2_AcuF"/>
    <property type="match status" value="1"/>
</dbReference>
<evidence type="ECO:0000259" key="2">
    <source>
        <dbReference type="PROSITE" id="PS00028"/>
    </source>
</evidence>
<name>A0A6G1GHZ9_9PEZI</name>
<dbReference type="RefSeq" id="XP_033539233.1">
    <property type="nucleotide sequence ID" value="XM_033675869.1"/>
</dbReference>
<dbReference type="EMBL" id="ML975149">
    <property type="protein sequence ID" value="KAF1817602.1"/>
    <property type="molecule type" value="Genomic_DNA"/>
</dbReference>
<feature type="compositionally biased region" description="Polar residues" evidence="1">
    <location>
        <begin position="256"/>
        <end position="265"/>
    </location>
</feature>
<feature type="non-terminal residue" evidence="3">
    <location>
        <position position="903"/>
    </location>
</feature>
<feature type="region of interest" description="Disordered" evidence="1">
    <location>
        <begin position="108"/>
        <end position="196"/>
    </location>
</feature>
<dbReference type="OrthoDB" id="5315052at2759"/>
<dbReference type="InterPro" id="IPR058925">
    <property type="entry name" value="zf-C2H2_AcuF"/>
</dbReference>
<feature type="compositionally biased region" description="Basic and acidic residues" evidence="1">
    <location>
        <begin position="210"/>
        <end position="228"/>
    </location>
</feature>
<evidence type="ECO:0000256" key="1">
    <source>
        <dbReference type="SAM" id="MobiDB-lite"/>
    </source>
</evidence>
<feature type="compositionally biased region" description="Low complexity" evidence="1">
    <location>
        <begin position="76"/>
        <end position="95"/>
    </location>
</feature>
<dbReference type="InterPro" id="IPR013087">
    <property type="entry name" value="Znf_C2H2_type"/>
</dbReference>
<feature type="domain" description="C2H2-type" evidence="2">
    <location>
        <begin position="774"/>
        <end position="797"/>
    </location>
</feature>
<proteinExistence type="predicted"/>
<reference evidence="5" key="3">
    <citation type="submission" date="2025-04" db="UniProtKB">
        <authorList>
            <consortium name="RefSeq"/>
        </authorList>
    </citation>
    <scope>IDENTIFICATION</scope>
    <source>
        <strain evidence="5">CBS 781.70</strain>
    </source>
</reference>
<feature type="region of interest" description="Disordered" evidence="1">
    <location>
        <begin position="547"/>
        <end position="569"/>
    </location>
</feature>
<feature type="compositionally biased region" description="Polar residues" evidence="1">
    <location>
        <begin position="112"/>
        <end position="122"/>
    </location>
</feature>
<dbReference type="AlphaFoldDB" id="A0A6G1GHZ9"/>
<dbReference type="PANTHER" id="PTHR35391:SF3">
    <property type="entry name" value="FINGER DOMAIN PROTEIN, PUTATIVE (AFU_ORTHOLOGUE AFUA_8G04300)-RELATED"/>
    <property type="match status" value="1"/>
</dbReference>
<feature type="compositionally biased region" description="Basic residues" evidence="1">
    <location>
        <begin position="242"/>
        <end position="254"/>
    </location>
</feature>
<keyword evidence="4" id="KW-1185">Reference proteome</keyword>
<feature type="compositionally biased region" description="Acidic residues" evidence="1">
    <location>
        <begin position="558"/>
        <end position="567"/>
    </location>
</feature>
<dbReference type="GeneID" id="54416439"/>
<reference evidence="3 5" key="1">
    <citation type="submission" date="2020-01" db="EMBL/GenBank/DDBJ databases">
        <authorList>
            <consortium name="DOE Joint Genome Institute"/>
            <person name="Haridas S."/>
            <person name="Albert R."/>
            <person name="Binder M."/>
            <person name="Bloem J."/>
            <person name="Labutti K."/>
            <person name="Salamov A."/>
            <person name="Andreopoulos B."/>
            <person name="Baker S.E."/>
            <person name="Barry K."/>
            <person name="Bills G."/>
            <person name="Bluhm B.H."/>
            <person name="Cannon C."/>
            <person name="Castanera R."/>
            <person name="Culley D.E."/>
            <person name="Daum C."/>
            <person name="Ezra D."/>
            <person name="Gonzalez J.B."/>
            <person name="Henrissat B."/>
            <person name="Kuo A."/>
            <person name="Liang C."/>
            <person name="Lipzen A."/>
            <person name="Lutzoni F."/>
            <person name="Magnuson J."/>
            <person name="Mondo S."/>
            <person name="Nolan M."/>
            <person name="Ohm R."/>
            <person name="Pangilinan J."/>
            <person name="Park H.-J."/>
            <person name="Ramirez L."/>
            <person name="Alfaro M."/>
            <person name="Sun H."/>
            <person name="Tritt A."/>
            <person name="Yoshinaga Y."/>
            <person name="Zwiers L.-H."/>
            <person name="Turgeon B.G."/>
            <person name="Goodwin S.B."/>
            <person name="Spatafora J.W."/>
            <person name="Crous P.W."/>
            <person name="Grigoriev I.V."/>
        </authorList>
    </citation>
    <scope>NUCLEOTIDE SEQUENCE</scope>
    <source>
        <strain evidence="3 5">CBS 781.70</strain>
    </source>
</reference>
<dbReference type="SMART" id="SM00355">
    <property type="entry name" value="ZnF_C2H2"/>
    <property type="match status" value="3"/>
</dbReference>
<feature type="compositionally biased region" description="Acidic residues" evidence="1">
    <location>
        <begin position="145"/>
        <end position="159"/>
    </location>
</feature>
<dbReference type="PANTHER" id="PTHR35391">
    <property type="entry name" value="C2H2-TYPE DOMAIN-CONTAINING PROTEIN-RELATED"/>
    <property type="match status" value="1"/>
</dbReference>
<feature type="region of interest" description="Disordered" evidence="1">
    <location>
        <begin position="210"/>
        <end position="315"/>
    </location>
</feature>
<sequence length="903" mass="99335">MATAFADVTGQFASSAPSESHHISPSLTNYSSPAPFQDAGQFVSPAQAEKRGPGLLNKAINRLDMSKTSPDHQAYSSSFSNSPSASSVGVSQPPVQLISPIVRVETVDFSGDESQPQSLLNRTHSKRSAGGKRSNLHLSPHFPVEEDDESDDSSSEDEPAATQVRAVKRNEDDGSWVVDDGSRQGGLNPKTRKEMRNLYVPSIEEQELRRAMDEKKAEVEDWLDRSDVGSEAGDPNPLSPKATRRRIAGRRRAKSTNDAPSSNGLGMTLFPGRRVDDGIPGPGVYLDVPSELDDAEDYSESDEEPESPAADLASIKDDVAFAIAERPPSQVMKPWGDALNLQEEEVPYQPPTSNAAMMRFRRRAKDIESASLAATIGSRRMSESDIGSIYAASGVISKPARTSTDKMKSTKRERRGSFLENILPKRNNSNVLKRKNSTVDKQPLKDPASPTPNEPEKLSAPKRIGSWGRPKSPKLDTNLTVAKNELTPGSAAGHSSTPWRSAKNAIRRNRSKSDLGKSPGLAELMTQHGGPPLVTLASPANEVGLGVRRSSTQPMANADDEDSENEGDQAKDPVFMDLAIRLDPIVPNFAGFKEHARKLNPRLAEYLLERIASEQVKRYKRLLDFKVKHHKAVQKGKCAAHPYCFALGGESKLLPPRVGNKDSETPFVGFQIMAPGMTEEDIEVTSEGTIIAAQFPSGVPIPPVKRLPAEFECPLCFKVKKSNKPSDWTKHVHEDVQPFTCTFPNCSEPKSFKRKADWVRHENERHRQLESWTCNIGECAHTCYRKDNFVQHLVREHKVPEPKVRTGRNGGSGARSPAVGPEFNGAWPSAEDPTDDIWALVEKCRHDTAKLPREEACRFCGNICNTWKKLTVHLAKHMEQISMPILPLIEAKEVDINTIVSPI</sequence>
<feature type="region of interest" description="Disordered" evidence="1">
    <location>
        <begin position="1"/>
        <end position="96"/>
    </location>
</feature>
<dbReference type="PROSITE" id="PS00028">
    <property type="entry name" value="ZINC_FINGER_C2H2_1"/>
    <property type="match status" value="1"/>
</dbReference>
<organism evidence="3">
    <name type="scientific">Eremomyces bilateralis CBS 781.70</name>
    <dbReference type="NCBI Taxonomy" id="1392243"/>
    <lineage>
        <taxon>Eukaryota</taxon>
        <taxon>Fungi</taxon>
        <taxon>Dikarya</taxon>
        <taxon>Ascomycota</taxon>
        <taxon>Pezizomycotina</taxon>
        <taxon>Dothideomycetes</taxon>
        <taxon>Dothideomycetes incertae sedis</taxon>
        <taxon>Eremomycetales</taxon>
        <taxon>Eremomycetaceae</taxon>
        <taxon>Eremomyces</taxon>
    </lineage>
</organism>
<feature type="compositionally biased region" description="Polar residues" evidence="1">
    <location>
        <begin position="11"/>
        <end position="34"/>
    </location>
</feature>
<evidence type="ECO:0000313" key="4">
    <source>
        <dbReference type="Proteomes" id="UP000504638"/>
    </source>
</evidence>
<reference evidence="5" key="2">
    <citation type="submission" date="2020-04" db="EMBL/GenBank/DDBJ databases">
        <authorList>
            <consortium name="NCBI Genome Project"/>
        </authorList>
    </citation>
    <scope>NUCLEOTIDE SEQUENCE</scope>
    <source>
        <strain evidence="5">CBS 781.70</strain>
    </source>
</reference>
<dbReference type="Proteomes" id="UP000504638">
    <property type="component" value="Unplaced"/>
</dbReference>
<feature type="compositionally biased region" description="Acidic residues" evidence="1">
    <location>
        <begin position="290"/>
        <end position="306"/>
    </location>
</feature>
<gene>
    <name evidence="3 5" type="ORF">P152DRAFT_387094</name>
</gene>
<feature type="region of interest" description="Disordered" evidence="1">
    <location>
        <begin position="392"/>
        <end position="531"/>
    </location>
</feature>
<evidence type="ECO:0000313" key="3">
    <source>
        <dbReference type="EMBL" id="KAF1817602.1"/>
    </source>
</evidence>
<feature type="region of interest" description="Disordered" evidence="1">
    <location>
        <begin position="802"/>
        <end position="825"/>
    </location>
</feature>